<dbReference type="AlphaFoldDB" id="A0A1A9ULR2"/>
<evidence type="ECO:0000313" key="2">
    <source>
        <dbReference type="Proteomes" id="UP000078200"/>
    </source>
</evidence>
<reference evidence="1" key="1">
    <citation type="submission" date="2020-05" db="UniProtKB">
        <authorList>
            <consortium name="EnsemblMetazoa"/>
        </authorList>
    </citation>
    <scope>IDENTIFICATION</scope>
    <source>
        <strain evidence="1">TTRI</strain>
    </source>
</reference>
<evidence type="ECO:0000313" key="1">
    <source>
        <dbReference type="EnsemblMetazoa" id="GAUT008555-PA"/>
    </source>
</evidence>
<dbReference type="Proteomes" id="UP000078200">
    <property type="component" value="Unassembled WGS sequence"/>
</dbReference>
<sequence length="141" mass="15518">MIAAFATRCTFSRQTKATTVRRSGSCKLLLACVGELRGVVVTERTNISSVERIDLTSLNSTLNDTENVTRNATSPTMAISKHWIEGWSDHQCKSCILCGVKPEASTLQLSADKWFSKQQLQREVVAPQNATMGCKHNDSGR</sequence>
<proteinExistence type="predicted"/>
<accession>A0A1A9ULR2</accession>
<protein>
    <submittedName>
        <fullName evidence="1">Uncharacterized protein</fullName>
    </submittedName>
</protein>
<name>A0A1A9ULR2_GLOAU</name>
<dbReference type="EnsemblMetazoa" id="GAUT008555-RA">
    <property type="protein sequence ID" value="GAUT008555-PA"/>
    <property type="gene ID" value="GAUT008555"/>
</dbReference>
<dbReference type="VEuPathDB" id="VectorBase:GAUT008555"/>
<keyword evidence="2" id="KW-1185">Reference proteome</keyword>
<organism evidence="1 2">
    <name type="scientific">Glossina austeni</name>
    <name type="common">Savannah tsetse fly</name>
    <dbReference type="NCBI Taxonomy" id="7395"/>
    <lineage>
        <taxon>Eukaryota</taxon>
        <taxon>Metazoa</taxon>
        <taxon>Ecdysozoa</taxon>
        <taxon>Arthropoda</taxon>
        <taxon>Hexapoda</taxon>
        <taxon>Insecta</taxon>
        <taxon>Pterygota</taxon>
        <taxon>Neoptera</taxon>
        <taxon>Endopterygota</taxon>
        <taxon>Diptera</taxon>
        <taxon>Brachycera</taxon>
        <taxon>Muscomorpha</taxon>
        <taxon>Hippoboscoidea</taxon>
        <taxon>Glossinidae</taxon>
        <taxon>Glossina</taxon>
    </lineage>
</organism>